<evidence type="ECO:0000313" key="3">
    <source>
        <dbReference type="Proteomes" id="UP000247498"/>
    </source>
</evidence>
<dbReference type="GO" id="GO:0003723">
    <property type="term" value="F:RNA binding"/>
    <property type="evidence" value="ECO:0007669"/>
    <property type="project" value="TreeGrafter"/>
</dbReference>
<protein>
    <recommendedName>
        <fullName evidence="4">Tbc2 translation factor, chloroplastic</fullName>
    </recommendedName>
</protein>
<accession>A0A2V0PE68</accession>
<feature type="region of interest" description="Disordered" evidence="1">
    <location>
        <begin position="396"/>
        <end position="445"/>
    </location>
</feature>
<dbReference type="EMBL" id="BDRX01000117">
    <property type="protein sequence ID" value="GBF98144.1"/>
    <property type="molecule type" value="Genomic_DNA"/>
</dbReference>
<dbReference type="GO" id="GO:0044528">
    <property type="term" value="P:regulation of mitochondrial mRNA stability"/>
    <property type="evidence" value="ECO:0007669"/>
    <property type="project" value="TreeGrafter"/>
</dbReference>
<feature type="compositionally biased region" description="Low complexity" evidence="1">
    <location>
        <begin position="227"/>
        <end position="247"/>
    </location>
</feature>
<feature type="region of interest" description="Disordered" evidence="1">
    <location>
        <begin position="722"/>
        <end position="764"/>
    </location>
</feature>
<dbReference type="AlphaFoldDB" id="A0A2V0PE68"/>
<dbReference type="GO" id="GO:0009507">
    <property type="term" value="C:chloroplast"/>
    <property type="evidence" value="ECO:0007669"/>
    <property type="project" value="GOC"/>
</dbReference>
<feature type="region of interest" description="Disordered" evidence="1">
    <location>
        <begin position="189"/>
        <end position="256"/>
    </location>
</feature>
<dbReference type="PANTHER" id="PTHR21228:SF40">
    <property type="entry name" value="LD45607P"/>
    <property type="match status" value="1"/>
</dbReference>
<evidence type="ECO:0000256" key="1">
    <source>
        <dbReference type="SAM" id="MobiDB-lite"/>
    </source>
</evidence>
<gene>
    <name evidence="2" type="ORF">Rsub_10556</name>
</gene>
<feature type="compositionally biased region" description="Low complexity" evidence="1">
    <location>
        <begin position="1"/>
        <end position="23"/>
    </location>
</feature>
<feature type="compositionally biased region" description="Low complexity" evidence="1">
    <location>
        <begin position="103"/>
        <end position="117"/>
    </location>
</feature>
<feature type="region of interest" description="Disordered" evidence="1">
    <location>
        <begin position="1"/>
        <end position="51"/>
    </location>
</feature>
<keyword evidence="3" id="KW-1185">Reference proteome</keyword>
<feature type="region of interest" description="Disordered" evidence="1">
    <location>
        <begin position="64"/>
        <end position="126"/>
    </location>
</feature>
<reference evidence="2 3" key="1">
    <citation type="journal article" date="2018" name="Sci. Rep.">
        <title>Raphidocelis subcapitata (=Pseudokirchneriella subcapitata) provides an insight into genome evolution and environmental adaptations in the Sphaeropleales.</title>
        <authorList>
            <person name="Suzuki S."/>
            <person name="Yamaguchi H."/>
            <person name="Nakajima N."/>
            <person name="Kawachi M."/>
        </authorList>
    </citation>
    <scope>NUCLEOTIDE SEQUENCE [LARGE SCALE GENOMIC DNA]</scope>
    <source>
        <strain evidence="2 3">NIES-35</strain>
    </source>
</reference>
<evidence type="ECO:0008006" key="4">
    <source>
        <dbReference type="Google" id="ProtNLM"/>
    </source>
</evidence>
<feature type="compositionally biased region" description="Gly residues" evidence="1">
    <location>
        <begin position="217"/>
        <end position="226"/>
    </location>
</feature>
<feature type="compositionally biased region" description="Gly residues" evidence="1">
    <location>
        <begin position="396"/>
        <end position="424"/>
    </location>
</feature>
<comment type="caution">
    <text evidence="2">The sequence shown here is derived from an EMBL/GenBank/DDBJ whole genome shotgun (WGS) entry which is preliminary data.</text>
</comment>
<feature type="region of interest" description="Disordered" evidence="1">
    <location>
        <begin position="789"/>
        <end position="815"/>
    </location>
</feature>
<name>A0A2V0PE68_9CHLO</name>
<organism evidence="2 3">
    <name type="scientific">Raphidocelis subcapitata</name>
    <dbReference type="NCBI Taxonomy" id="307507"/>
    <lineage>
        <taxon>Eukaryota</taxon>
        <taxon>Viridiplantae</taxon>
        <taxon>Chlorophyta</taxon>
        <taxon>core chlorophytes</taxon>
        <taxon>Chlorophyceae</taxon>
        <taxon>CS clade</taxon>
        <taxon>Sphaeropleales</taxon>
        <taxon>Selenastraceae</taxon>
        <taxon>Raphidocelis</taxon>
    </lineage>
</organism>
<feature type="compositionally biased region" description="Low complexity" evidence="1">
    <location>
        <begin position="64"/>
        <end position="87"/>
    </location>
</feature>
<dbReference type="GO" id="GO:0005759">
    <property type="term" value="C:mitochondrial matrix"/>
    <property type="evidence" value="ECO:0007669"/>
    <property type="project" value="TreeGrafter"/>
</dbReference>
<dbReference type="InParanoid" id="A0A2V0PE68"/>
<dbReference type="GO" id="GO:0000963">
    <property type="term" value="P:mitochondrial RNA processing"/>
    <property type="evidence" value="ECO:0007669"/>
    <property type="project" value="TreeGrafter"/>
</dbReference>
<proteinExistence type="predicted"/>
<feature type="compositionally biased region" description="Gly residues" evidence="1">
    <location>
        <begin position="801"/>
        <end position="813"/>
    </location>
</feature>
<feature type="compositionally biased region" description="Low complexity" evidence="1">
    <location>
        <begin position="200"/>
        <end position="209"/>
    </location>
</feature>
<feature type="compositionally biased region" description="Gly residues" evidence="1">
    <location>
        <begin position="730"/>
        <end position="754"/>
    </location>
</feature>
<sequence>MASSISGAAACGGPPAAQSLRAQQQRRRPARAPRRPRLACSPPASPAPWEGLAPHARCRCLAAAAQPGAAAGAELPRQQQHPQQQQHGQRKGRQPPRQGGGQQHAAPAGGADGPGRPSVRRAVSQASQWDDLVAPASDLPAMSGAAALGALLVRALQLAPERRSGREGGAYRSFVAHLLDLAARIMTKAQRGGRGGGSGSSSSSSSTSSRGDDVGSSGAGSSGAGSSGTDSSGATAGSAEAGDAEGAATGGRGGSGSGFAPWQVTTILWHLADAGIAPGPRWTGALWSSTRAQLDAGEWGAQELSKAAFAMARLRLGAAPPAAWRAAFLGAWARHWREASPRQLSSLLWAVATLGWRVPRGWAADASAAAVGALPRCPPRDAAHLLWGLATLTQRAGGGDGPAGEAGPGPGPGPGGGGPGGADAGGRAAPPDPSAPHGARRAARPSAPFEATVNACLDAALPSMAPRQLALVGDALSRLWPGSGAGPGGAASSLPALLAAAEASFDAFGFDKLADLLAALARLDAAAAVPPAWQDAAAARLQARAAECSGPGLATAVWALGTLGWQRQERLAARLLWRSEQLLSEMTPRDLSTLAVGIARLQHRPPRVWLSAFLAASEARLDVAAPQALANTAWAVARIGVQPPGLEPWLDRLCAAAARGEALGGFKPSEMAQLLYALGAWRHAPRDAAVWAALQARLRELLPATAARGVVMVAAAAGQLRARRAERDGGGSGSGSDGGGGGGGGGDGNGGGDGGGREDGPDADAAAHALEPATLDALLCRARRLLAAGAGGSGPAAPGQAGPGRRGARGAGQGAERLAAADLGTLGKGLALAGARPGPEWLADWRAAVEAADASLDAERARSAVEWATAVLEGRASVDGGDGPGGWGGGE</sequence>
<dbReference type="GO" id="GO:1901259">
    <property type="term" value="P:chloroplast rRNA processing"/>
    <property type="evidence" value="ECO:0007669"/>
    <property type="project" value="TreeGrafter"/>
</dbReference>
<dbReference type="Proteomes" id="UP000247498">
    <property type="component" value="Unassembled WGS sequence"/>
</dbReference>
<dbReference type="GO" id="GO:0035770">
    <property type="term" value="C:ribonucleoprotein granule"/>
    <property type="evidence" value="ECO:0007669"/>
    <property type="project" value="TreeGrafter"/>
</dbReference>
<evidence type="ECO:0000313" key="2">
    <source>
        <dbReference type="EMBL" id="GBF98144.1"/>
    </source>
</evidence>
<dbReference type="OrthoDB" id="551281at2759"/>
<feature type="compositionally biased region" description="Basic residues" evidence="1">
    <location>
        <begin position="24"/>
        <end position="37"/>
    </location>
</feature>
<dbReference type="InterPro" id="IPR050870">
    <property type="entry name" value="FAST_kinase"/>
</dbReference>
<dbReference type="PANTHER" id="PTHR21228">
    <property type="entry name" value="FAST LEU-RICH DOMAIN-CONTAINING"/>
    <property type="match status" value="1"/>
</dbReference>